<protein>
    <submittedName>
        <fullName evidence="1">Uncharacterized protein</fullName>
    </submittedName>
</protein>
<dbReference type="AlphaFoldDB" id="A0A803L1M1"/>
<dbReference type="Proteomes" id="UP000596660">
    <property type="component" value="Unplaced"/>
</dbReference>
<name>A0A803L1M1_CHEQI</name>
<reference evidence="1" key="1">
    <citation type="journal article" date="2017" name="Nature">
        <title>The genome of Chenopodium quinoa.</title>
        <authorList>
            <person name="Jarvis D.E."/>
            <person name="Ho Y.S."/>
            <person name="Lightfoot D.J."/>
            <person name="Schmoeckel S.M."/>
            <person name="Li B."/>
            <person name="Borm T.J.A."/>
            <person name="Ohyanagi H."/>
            <person name="Mineta K."/>
            <person name="Michell C.T."/>
            <person name="Saber N."/>
            <person name="Kharbatia N.M."/>
            <person name="Rupper R.R."/>
            <person name="Sharp A.R."/>
            <person name="Dally N."/>
            <person name="Boughton B.A."/>
            <person name="Woo Y.H."/>
            <person name="Gao G."/>
            <person name="Schijlen E.G.W.M."/>
            <person name="Guo X."/>
            <person name="Momin A.A."/>
            <person name="Negrao S."/>
            <person name="Al-Babili S."/>
            <person name="Gehring C."/>
            <person name="Roessner U."/>
            <person name="Jung C."/>
            <person name="Murphy K."/>
            <person name="Arold S.T."/>
            <person name="Gojobori T."/>
            <person name="van der Linden C.G."/>
            <person name="van Loo E.N."/>
            <person name="Jellen E.N."/>
            <person name="Maughan P.J."/>
            <person name="Tester M."/>
        </authorList>
    </citation>
    <scope>NUCLEOTIDE SEQUENCE [LARGE SCALE GENOMIC DNA]</scope>
    <source>
        <strain evidence="1">cv. PI 614886</strain>
    </source>
</reference>
<reference evidence="1" key="2">
    <citation type="submission" date="2021-03" db="UniProtKB">
        <authorList>
            <consortium name="EnsemblPlants"/>
        </authorList>
    </citation>
    <scope>IDENTIFICATION</scope>
</reference>
<accession>A0A803L1M1</accession>
<proteinExistence type="predicted"/>
<dbReference type="Gramene" id="AUR62005759-RA">
    <property type="protein sequence ID" value="AUR62005759-RA:cds"/>
    <property type="gene ID" value="AUR62005759"/>
</dbReference>
<dbReference type="EnsemblPlants" id="AUR62005759-RA">
    <property type="protein sequence ID" value="AUR62005759-RA:cds"/>
    <property type="gene ID" value="AUR62005759"/>
</dbReference>
<organism evidence="1 2">
    <name type="scientific">Chenopodium quinoa</name>
    <name type="common">Quinoa</name>
    <dbReference type="NCBI Taxonomy" id="63459"/>
    <lineage>
        <taxon>Eukaryota</taxon>
        <taxon>Viridiplantae</taxon>
        <taxon>Streptophyta</taxon>
        <taxon>Embryophyta</taxon>
        <taxon>Tracheophyta</taxon>
        <taxon>Spermatophyta</taxon>
        <taxon>Magnoliopsida</taxon>
        <taxon>eudicotyledons</taxon>
        <taxon>Gunneridae</taxon>
        <taxon>Pentapetalae</taxon>
        <taxon>Caryophyllales</taxon>
        <taxon>Chenopodiaceae</taxon>
        <taxon>Chenopodioideae</taxon>
        <taxon>Atripliceae</taxon>
        <taxon>Chenopodium</taxon>
    </lineage>
</organism>
<keyword evidence="2" id="KW-1185">Reference proteome</keyword>
<evidence type="ECO:0000313" key="1">
    <source>
        <dbReference type="EnsemblPlants" id="AUR62005759-RA:cds"/>
    </source>
</evidence>
<evidence type="ECO:0000313" key="2">
    <source>
        <dbReference type="Proteomes" id="UP000596660"/>
    </source>
</evidence>
<sequence length="328" mass="37175">MVIVARMRRGWTRDKDAFLAFLDGFPPNCLAVPFRAKSHRHRVCKSLGGMQSDVTFMVDPNQTVLLYSPVSGGIHATSFVPIYWANSTPFPFVSKKVTYAKIPLGNGAFHQENVSISELKSKLVGLYLFTSGHMIPMLPKIAQACLQNGKELEIVLVYFPGINTAHDPQSAKQDFLNVLAKRNLPWWVAPYNSTASIMLNHMFECGERIVILGPNGLFVEPRGAELMQMFGYAYPFRLDCVVQKISEELRQVTLESFLKLLEIQEFRKMKKKILLYFDYPFHIHHDVYAAVKGFSKCNDVQIIMVSLSDGEFSSEITTLQDSDSRDYS</sequence>